<dbReference type="Pfam" id="PF03060">
    <property type="entry name" value="NMO"/>
    <property type="match status" value="1"/>
</dbReference>
<evidence type="ECO:0000256" key="4">
    <source>
        <dbReference type="ARBA" id="ARBA00022643"/>
    </source>
</evidence>
<comment type="function">
    <text evidence="1">Nitronate monooxygenase that uses molecular oxygen to catalyze the oxidative denitrification of alkyl nitronates. Acts on propionate 3-nitronate (P3N), the presumed physiological substrate. Probably functions in the detoxification of P3N, a metabolic poison produced by plants and fungi as a defense mechanism.</text>
</comment>
<dbReference type="InterPro" id="IPR013785">
    <property type="entry name" value="Aldolase_TIM"/>
</dbReference>
<evidence type="ECO:0000256" key="2">
    <source>
        <dbReference type="ARBA" id="ARBA00013457"/>
    </source>
</evidence>
<proteinExistence type="predicted"/>
<organism evidence="6 7">
    <name type="scientific">Massilimicrobiota timonensis</name>
    <dbReference type="NCBI Taxonomy" id="1776392"/>
    <lineage>
        <taxon>Bacteria</taxon>
        <taxon>Bacillati</taxon>
        <taxon>Bacillota</taxon>
        <taxon>Erysipelotrichia</taxon>
        <taxon>Erysipelotrichales</taxon>
        <taxon>Erysipelotrichaceae</taxon>
        <taxon>Massilimicrobiota</taxon>
    </lineage>
</organism>
<keyword evidence="6" id="KW-0503">Monooxygenase</keyword>
<protein>
    <recommendedName>
        <fullName evidence="2">Probable nitronate monooxygenase</fullName>
    </recommendedName>
</protein>
<dbReference type="SUPFAM" id="SSF51412">
    <property type="entry name" value="Inosine monophosphate dehydrogenase (IMPDH)"/>
    <property type="match status" value="1"/>
</dbReference>
<sequence length="354" mass="38474">MIQIQDRIMKLPIIQGGMGVGISLSSLAGHVAKCGAMGVISAAHPGYNYEGFRKNPVAINCQAIKDHIQRAKEIAKGNGLIGVNIMVASRDYEKFVKASVDGGCDAIISGAGLPLDLPKWAKGKTLLAPIVSSGKAARLIARVWDKRYQYTPDFVVIEGSEAGGHLGFKKEDLLAHTCQTLTEILSDVKKELKVWEEKYKKTIPVFVAGGIDSGKKIAELVKQGAAGVQIATPFIATYECDAAQEFKDMVIQCTEDDIELVTSPAGMPGRAIVNDFVKKTRQTGNICMKKCLECMIPCTPENTPYCISEALIQSVKGNVQNGLIFVGSQAARIHDMKHVEEVIQEYMEEMEENL</sequence>
<keyword evidence="3" id="KW-0285">Flavoprotein</keyword>
<dbReference type="InterPro" id="IPR004136">
    <property type="entry name" value="NMO"/>
</dbReference>
<keyword evidence="5" id="KW-0560">Oxidoreductase</keyword>
<gene>
    <name evidence="6" type="ORF">B5E75_07050</name>
</gene>
<dbReference type="PANTHER" id="PTHR32332">
    <property type="entry name" value="2-NITROPROPANE DIOXYGENASE"/>
    <property type="match status" value="1"/>
</dbReference>
<accession>A0A1Y4SWS7</accession>
<evidence type="ECO:0000256" key="3">
    <source>
        <dbReference type="ARBA" id="ARBA00022630"/>
    </source>
</evidence>
<dbReference type="GO" id="GO:0018580">
    <property type="term" value="F:nitronate monooxygenase activity"/>
    <property type="evidence" value="ECO:0007669"/>
    <property type="project" value="InterPro"/>
</dbReference>
<dbReference type="CDD" id="cd04730">
    <property type="entry name" value="NPD_like"/>
    <property type="match status" value="1"/>
</dbReference>
<dbReference type="PANTHER" id="PTHR32332:SF18">
    <property type="entry name" value="2-NITROPROPANE DIOXYGENASE"/>
    <property type="match status" value="1"/>
</dbReference>
<name>A0A1Y4SWS7_9FIRM</name>
<evidence type="ECO:0000256" key="1">
    <source>
        <dbReference type="ARBA" id="ARBA00003535"/>
    </source>
</evidence>
<dbReference type="Gene3D" id="3.20.20.70">
    <property type="entry name" value="Aldolase class I"/>
    <property type="match status" value="1"/>
</dbReference>
<dbReference type="RefSeq" id="WP_087358057.1">
    <property type="nucleotide sequence ID" value="NZ_AP031415.1"/>
</dbReference>
<dbReference type="OrthoDB" id="9778912at2"/>
<evidence type="ECO:0000313" key="6">
    <source>
        <dbReference type="EMBL" id="OUQ34389.1"/>
    </source>
</evidence>
<comment type="caution">
    <text evidence="6">The sequence shown here is derived from an EMBL/GenBank/DDBJ whole genome shotgun (WGS) entry which is preliminary data.</text>
</comment>
<dbReference type="AlphaFoldDB" id="A0A1Y4SWS7"/>
<evidence type="ECO:0000256" key="5">
    <source>
        <dbReference type="ARBA" id="ARBA00023002"/>
    </source>
</evidence>
<reference evidence="6 7" key="1">
    <citation type="journal article" date="2018" name="BMC Genomics">
        <title>Whole genome sequencing and function prediction of 133 gut anaerobes isolated from chicken caecum in pure cultures.</title>
        <authorList>
            <person name="Medvecky M."/>
            <person name="Cejkova D."/>
            <person name="Polansky O."/>
            <person name="Karasova D."/>
            <person name="Kubasova T."/>
            <person name="Cizek A."/>
            <person name="Rychlik I."/>
        </authorList>
    </citation>
    <scope>NUCLEOTIDE SEQUENCE [LARGE SCALE GENOMIC DNA]</scope>
    <source>
        <strain evidence="6 7">An13</strain>
    </source>
</reference>
<dbReference type="EMBL" id="NFLJ01000017">
    <property type="protein sequence ID" value="OUQ34389.1"/>
    <property type="molecule type" value="Genomic_DNA"/>
</dbReference>
<keyword evidence="7" id="KW-1185">Reference proteome</keyword>
<evidence type="ECO:0000313" key="7">
    <source>
        <dbReference type="Proteomes" id="UP000195305"/>
    </source>
</evidence>
<keyword evidence="4" id="KW-0288">FMN</keyword>
<dbReference type="Proteomes" id="UP000195305">
    <property type="component" value="Unassembled WGS sequence"/>
</dbReference>